<keyword evidence="4" id="KW-1185">Reference proteome</keyword>
<evidence type="ECO:0008006" key="5">
    <source>
        <dbReference type="Google" id="ProtNLM"/>
    </source>
</evidence>
<name>A0ABR2HTC2_9EUKA</name>
<proteinExistence type="predicted"/>
<feature type="coiled-coil region" evidence="1">
    <location>
        <begin position="262"/>
        <end position="424"/>
    </location>
</feature>
<keyword evidence="1" id="KW-0175">Coiled coil</keyword>
<sequence>MFKKKKFKQSEDESTFHLHGDPEEEENEHSIIKLQQSSEIIKLPFLQLFKHSQLIQEEFLNSEIIDRISQRIRQISDTYHIKEESVSIFFKLLREEDTSITNDQYCDLYKLSVIFRVKSLSKLLQNYSEKHLTDIDLMVNLLIEQESSENSGFFSDDIIFNSIENSLVNSIEKCFENEKFGELKTSIVYRIIEKSDKEKIVSDSLFKFIMKSIKERFVLFSFLDVRSLSEESFRALADVYVKAGDSAERCYFKYLPIDLLYIKELKEEKKTNESKLNDLINQLQSKISELEKEKKEQENQLNSLNSQLQSKISELEKEKKEQENQLNSLNSQLQSKIVELEKEKKEQENQLNSLNSQLQSKISELEKEKKTNESKLNDMNNQLQLKIAELEEAGEASENKIRELSELNRDLQFKIAENERKIKEASLIVEFDSNSPFKGIFDTLSNGNPAKLVSDGIVKVTSSSILRNDQRLSPANAINPRYHFTSKDEPNSWICFNFDSMEVKLSYYSIKTSDGSAKSDNNLQSWCIEGSDSGDPNGGWDVLDSKSNDKSLDGRGFSNSYKIASSRFYQYIRLRQTNVNTGRTNKLKIGLIEFFGEIQTQ</sequence>
<dbReference type="PANTHER" id="PTHR43941">
    <property type="entry name" value="STRUCTURAL MAINTENANCE OF CHROMOSOMES PROTEIN 2"/>
    <property type="match status" value="1"/>
</dbReference>
<gene>
    <name evidence="3" type="ORF">M9Y10_017322</name>
</gene>
<accession>A0ABR2HTC2</accession>
<evidence type="ECO:0000256" key="2">
    <source>
        <dbReference type="SAM" id="MobiDB-lite"/>
    </source>
</evidence>
<dbReference type="Proteomes" id="UP001470230">
    <property type="component" value="Unassembled WGS sequence"/>
</dbReference>
<evidence type="ECO:0000313" key="3">
    <source>
        <dbReference type="EMBL" id="KAK8852348.1"/>
    </source>
</evidence>
<evidence type="ECO:0000313" key="4">
    <source>
        <dbReference type="Proteomes" id="UP001470230"/>
    </source>
</evidence>
<organism evidence="3 4">
    <name type="scientific">Tritrichomonas musculus</name>
    <dbReference type="NCBI Taxonomy" id="1915356"/>
    <lineage>
        <taxon>Eukaryota</taxon>
        <taxon>Metamonada</taxon>
        <taxon>Parabasalia</taxon>
        <taxon>Tritrichomonadida</taxon>
        <taxon>Tritrichomonadidae</taxon>
        <taxon>Tritrichomonas</taxon>
    </lineage>
</organism>
<dbReference type="Gene3D" id="2.60.120.260">
    <property type="entry name" value="Galactose-binding domain-like"/>
    <property type="match status" value="1"/>
</dbReference>
<evidence type="ECO:0000256" key="1">
    <source>
        <dbReference type="SAM" id="Coils"/>
    </source>
</evidence>
<feature type="region of interest" description="Disordered" evidence="2">
    <location>
        <begin position="1"/>
        <end position="29"/>
    </location>
</feature>
<protein>
    <recommendedName>
        <fullName evidence="5">F5/8 type C domain-containing protein</fullName>
    </recommendedName>
</protein>
<feature type="compositionally biased region" description="Basic and acidic residues" evidence="2">
    <location>
        <begin position="8"/>
        <end position="21"/>
    </location>
</feature>
<dbReference type="EMBL" id="JAPFFF010000023">
    <property type="protein sequence ID" value="KAK8852348.1"/>
    <property type="molecule type" value="Genomic_DNA"/>
</dbReference>
<reference evidence="3 4" key="1">
    <citation type="submission" date="2024-04" db="EMBL/GenBank/DDBJ databases">
        <title>Tritrichomonas musculus Genome.</title>
        <authorList>
            <person name="Alves-Ferreira E."/>
            <person name="Grigg M."/>
            <person name="Lorenzi H."/>
            <person name="Galac M."/>
        </authorList>
    </citation>
    <scope>NUCLEOTIDE SEQUENCE [LARGE SCALE GENOMIC DNA]</scope>
    <source>
        <strain evidence="3 4">EAF2021</strain>
    </source>
</reference>
<comment type="caution">
    <text evidence="3">The sequence shown here is derived from an EMBL/GenBank/DDBJ whole genome shotgun (WGS) entry which is preliminary data.</text>
</comment>